<dbReference type="RefSeq" id="WP_129172761.1">
    <property type="nucleotide sequence ID" value="NZ_JACCBI010000001.1"/>
</dbReference>
<accession>A0A4V1R2H6</accession>
<evidence type="ECO:0000313" key="4">
    <source>
        <dbReference type="Proteomes" id="UP000581087"/>
    </source>
</evidence>
<organism evidence="2 3">
    <name type="scientific">Agromyces atrinae</name>
    <dbReference type="NCBI Taxonomy" id="592376"/>
    <lineage>
        <taxon>Bacteria</taxon>
        <taxon>Bacillati</taxon>
        <taxon>Actinomycetota</taxon>
        <taxon>Actinomycetes</taxon>
        <taxon>Micrococcales</taxon>
        <taxon>Microbacteriaceae</taxon>
        <taxon>Agromyces</taxon>
    </lineage>
</organism>
<dbReference type="EMBL" id="JACCBI010000001">
    <property type="protein sequence ID" value="NYD66511.1"/>
    <property type="molecule type" value="Genomic_DNA"/>
</dbReference>
<name>A0A4V1R2H6_9MICO</name>
<protein>
    <submittedName>
        <fullName evidence="2">Uncharacterized protein</fullName>
    </submittedName>
</protein>
<dbReference type="Proteomes" id="UP000292686">
    <property type="component" value="Unassembled WGS sequence"/>
</dbReference>
<evidence type="ECO:0000313" key="2">
    <source>
        <dbReference type="EMBL" id="RXZ87186.1"/>
    </source>
</evidence>
<dbReference type="EMBL" id="SDPM01000002">
    <property type="protein sequence ID" value="RXZ87186.1"/>
    <property type="molecule type" value="Genomic_DNA"/>
</dbReference>
<evidence type="ECO:0000313" key="1">
    <source>
        <dbReference type="EMBL" id="NYD66511.1"/>
    </source>
</evidence>
<keyword evidence="3" id="KW-1185">Reference proteome</keyword>
<reference evidence="1 4" key="2">
    <citation type="submission" date="2020-07" db="EMBL/GenBank/DDBJ databases">
        <title>Sequencing the genomes of 1000 actinobacteria strains.</title>
        <authorList>
            <person name="Klenk H.-P."/>
        </authorList>
    </citation>
    <scope>NUCLEOTIDE SEQUENCE [LARGE SCALE GENOMIC DNA]</scope>
    <source>
        <strain evidence="1 4">DSM 23870</strain>
    </source>
</reference>
<gene>
    <name evidence="1" type="ORF">BJ972_001030</name>
    <name evidence="2" type="ORF">ESP50_04480</name>
</gene>
<dbReference type="OrthoDB" id="5120662at2"/>
<sequence length="98" mass="10370">MTTAPLRTPLTAAVASVDPSYPPGRRPLGITVPGLAFVPVSESLWRVSSTNGDVLGHIERRVAASGERFAARLLIGGGTRSMPLGEFWSAHDAAECFH</sequence>
<dbReference type="Proteomes" id="UP000581087">
    <property type="component" value="Unassembled WGS sequence"/>
</dbReference>
<proteinExistence type="predicted"/>
<evidence type="ECO:0000313" key="3">
    <source>
        <dbReference type="Proteomes" id="UP000292686"/>
    </source>
</evidence>
<dbReference type="AlphaFoldDB" id="A0A4V1R2H6"/>
<reference evidence="2 3" key="1">
    <citation type="submission" date="2019-01" db="EMBL/GenBank/DDBJ databases">
        <title>Agromyces.</title>
        <authorList>
            <person name="Li J."/>
        </authorList>
    </citation>
    <scope>NUCLEOTIDE SEQUENCE [LARGE SCALE GENOMIC DNA]</scope>
    <source>
        <strain evidence="2 3">DSM 23870</strain>
    </source>
</reference>
<comment type="caution">
    <text evidence="2">The sequence shown here is derived from an EMBL/GenBank/DDBJ whole genome shotgun (WGS) entry which is preliminary data.</text>
</comment>